<organism evidence="4 5">
    <name type="scientific">Umbelopsis ramanniana AG</name>
    <dbReference type="NCBI Taxonomy" id="1314678"/>
    <lineage>
        <taxon>Eukaryota</taxon>
        <taxon>Fungi</taxon>
        <taxon>Fungi incertae sedis</taxon>
        <taxon>Mucoromycota</taxon>
        <taxon>Mucoromycotina</taxon>
        <taxon>Umbelopsidomycetes</taxon>
        <taxon>Umbelopsidales</taxon>
        <taxon>Umbelopsidaceae</taxon>
        <taxon>Umbelopsis</taxon>
    </lineage>
</organism>
<dbReference type="SMART" id="SM00343">
    <property type="entry name" value="ZnF_C2HC"/>
    <property type="match status" value="2"/>
</dbReference>
<keyword evidence="1" id="KW-0479">Metal-binding</keyword>
<dbReference type="Pfam" id="PF00098">
    <property type="entry name" value="zf-CCHC"/>
    <property type="match status" value="1"/>
</dbReference>
<dbReference type="InterPro" id="IPR001878">
    <property type="entry name" value="Znf_CCHC"/>
</dbReference>
<dbReference type="PROSITE" id="PS50158">
    <property type="entry name" value="ZF_CCHC"/>
    <property type="match status" value="2"/>
</dbReference>
<evidence type="ECO:0000259" key="3">
    <source>
        <dbReference type="PROSITE" id="PS50158"/>
    </source>
</evidence>
<dbReference type="SUPFAM" id="SSF57756">
    <property type="entry name" value="Retrovirus zinc finger-like domains"/>
    <property type="match status" value="1"/>
</dbReference>
<dbReference type="GO" id="GO:0003676">
    <property type="term" value="F:nucleic acid binding"/>
    <property type="evidence" value="ECO:0007669"/>
    <property type="project" value="InterPro"/>
</dbReference>
<feature type="region of interest" description="Disordered" evidence="2">
    <location>
        <begin position="82"/>
        <end position="165"/>
    </location>
</feature>
<name>A0AAD5HFR2_UMBRA</name>
<dbReference type="Proteomes" id="UP001206595">
    <property type="component" value="Unassembled WGS sequence"/>
</dbReference>
<dbReference type="AlphaFoldDB" id="A0AAD5HFR2"/>
<evidence type="ECO:0000313" key="5">
    <source>
        <dbReference type="Proteomes" id="UP001206595"/>
    </source>
</evidence>
<dbReference type="GeneID" id="75913193"/>
<feature type="compositionally biased region" description="Acidic residues" evidence="2">
    <location>
        <begin position="115"/>
        <end position="128"/>
    </location>
</feature>
<evidence type="ECO:0000256" key="2">
    <source>
        <dbReference type="SAM" id="MobiDB-lite"/>
    </source>
</evidence>
<proteinExistence type="predicted"/>
<keyword evidence="1" id="KW-0863">Zinc-finger</keyword>
<accession>A0AAD5HFR2</accession>
<evidence type="ECO:0000256" key="1">
    <source>
        <dbReference type="PROSITE-ProRule" id="PRU00047"/>
    </source>
</evidence>
<protein>
    <recommendedName>
        <fullName evidence="3">CCHC-type domain-containing protein</fullName>
    </recommendedName>
</protein>
<dbReference type="Gene3D" id="4.10.60.10">
    <property type="entry name" value="Zinc finger, CCHC-type"/>
    <property type="match status" value="1"/>
</dbReference>
<dbReference type="EMBL" id="MU620908">
    <property type="protein sequence ID" value="KAI8580966.1"/>
    <property type="molecule type" value="Genomic_DNA"/>
</dbReference>
<reference evidence="4" key="2">
    <citation type="journal article" date="2022" name="Proc. Natl. Acad. Sci. U.S.A.">
        <title>Diploid-dominant life cycles characterize the early evolution of Fungi.</title>
        <authorList>
            <person name="Amses K.R."/>
            <person name="Simmons D.R."/>
            <person name="Longcore J.E."/>
            <person name="Mondo S.J."/>
            <person name="Seto K."/>
            <person name="Jeronimo G.H."/>
            <person name="Bonds A.E."/>
            <person name="Quandt C.A."/>
            <person name="Davis W.J."/>
            <person name="Chang Y."/>
            <person name="Federici B.A."/>
            <person name="Kuo A."/>
            <person name="LaButti K."/>
            <person name="Pangilinan J."/>
            <person name="Andreopoulos W."/>
            <person name="Tritt A."/>
            <person name="Riley R."/>
            <person name="Hundley H."/>
            <person name="Johnson J."/>
            <person name="Lipzen A."/>
            <person name="Barry K."/>
            <person name="Lang B.F."/>
            <person name="Cuomo C.A."/>
            <person name="Buchler N.E."/>
            <person name="Grigoriev I.V."/>
            <person name="Spatafora J.W."/>
            <person name="Stajich J.E."/>
            <person name="James T.Y."/>
        </authorList>
    </citation>
    <scope>NUCLEOTIDE SEQUENCE</scope>
    <source>
        <strain evidence="4">AG</strain>
    </source>
</reference>
<dbReference type="GO" id="GO:0008270">
    <property type="term" value="F:zinc ion binding"/>
    <property type="evidence" value="ECO:0007669"/>
    <property type="project" value="UniProtKB-KW"/>
</dbReference>
<evidence type="ECO:0000313" key="4">
    <source>
        <dbReference type="EMBL" id="KAI8580966.1"/>
    </source>
</evidence>
<keyword evidence="1" id="KW-0862">Zinc</keyword>
<dbReference type="InterPro" id="IPR036875">
    <property type="entry name" value="Znf_CCHC_sf"/>
</dbReference>
<dbReference type="RefSeq" id="XP_051445970.1">
    <property type="nucleotide sequence ID" value="XM_051587848.1"/>
</dbReference>
<feature type="domain" description="CCHC-type" evidence="3">
    <location>
        <begin position="37"/>
        <end position="52"/>
    </location>
</feature>
<feature type="domain" description="CCHC-type" evidence="3">
    <location>
        <begin position="58"/>
        <end position="73"/>
    </location>
</feature>
<sequence length="165" mass="18767">MEDDMEYAGLPELSRMIYIEKMDTYIPATYQGAPKICFHCRLSGHERKDCPDLQNVQCYRCQGYGHISKHCKNQKDRQKNVVSATKVSDIGTEDQITTQEVADDEIHHQETGTSEVDDVETSSMELEERDQMQEENVQGDNEAADDQQCGADQDSNIGIPLEKLY</sequence>
<keyword evidence="5" id="KW-1185">Reference proteome</keyword>
<comment type="caution">
    <text evidence="4">The sequence shown here is derived from an EMBL/GenBank/DDBJ whole genome shotgun (WGS) entry which is preliminary data.</text>
</comment>
<reference evidence="4" key="1">
    <citation type="submission" date="2021-06" db="EMBL/GenBank/DDBJ databases">
        <authorList>
            <consortium name="DOE Joint Genome Institute"/>
            <person name="Mondo S.J."/>
            <person name="Amses K.R."/>
            <person name="Simmons D.R."/>
            <person name="Longcore J.E."/>
            <person name="Seto K."/>
            <person name="Alves G.H."/>
            <person name="Bonds A.E."/>
            <person name="Quandt C.A."/>
            <person name="Davis W.J."/>
            <person name="Chang Y."/>
            <person name="Letcher P.M."/>
            <person name="Powell M.J."/>
            <person name="Kuo A."/>
            <person name="Labutti K."/>
            <person name="Pangilinan J."/>
            <person name="Andreopoulos W."/>
            <person name="Tritt A."/>
            <person name="Riley R."/>
            <person name="Hundley H."/>
            <person name="Johnson J."/>
            <person name="Lipzen A."/>
            <person name="Barry K."/>
            <person name="Berbee M.L."/>
            <person name="Buchler N.E."/>
            <person name="Grigoriev I.V."/>
            <person name="Spatafora J.W."/>
            <person name="Stajich J.E."/>
            <person name="James T.Y."/>
        </authorList>
    </citation>
    <scope>NUCLEOTIDE SEQUENCE</scope>
    <source>
        <strain evidence="4">AG</strain>
    </source>
</reference>
<gene>
    <name evidence="4" type="ORF">K450DRAFT_233974</name>
</gene>